<accession>A0A2K8PKK2</accession>
<proteinExistence type="predicted"/>
<organism evidence="1 2">
    <name type="scientific">Streptomyces lavendulae subsp. lavendulae</name>
    <dbReference type="NCBI Taxonomy" id="58340"/>
    <lineage>
        <taxon>Bacteria</taxon>
        <taxon>Bacillati</taxon>
        <taxon>Actinomycetota</taxon>
        <taxon>Actinomycetes</taxon>
        <taxon>Kitasatosporales</taxon>
        <taxon>Streptomycetaceae</taxon>
        <taxon>Streptomyces</taxon>
    </lineage>
</organism>
<sequence>MAKTQWWAVCGTALWAGVWGALAWITLDPGLQGTEDLLGGWMFPIAVAPVLLLGLGETLSERGGSGDGGAAFASGTDCDRAGPGAGCGGACGGCGGCGG</sequence>
<dbReference type="AlphaFoldDB" id="A0A2K8PKK2"/>
<dbReference type="KEGG" id="slx:SLAV_27455"/>
<dbReference type="Proteomes" id="UP000231791">
    <property type="component" value="Chromosome"/>
</dbReference>
<dbReference type="OrthoDB" id="4332641at2"/>
<keyword evidence="2" id="KW-1185">Reference proteome</keyword>
<name>A0A2K8PKK2_STRLA</name>
<dbReference type="EMBL" id="CP024985">
    <property type="protein sequence ID" value="ATZ27282.1"/>
    <property type="molecule type" value="Genomic_DNA"/>
</dbReference>
<evidence type="ECO:0000313" key="2">
    <source>
        <dbReference type="Proteomes" id="UP000231791"/>
    </source>
</evidence>
<protein>
    <submittedName>
        <fullName evidence="1">Uncharacterized protein</fullName>
    </submittedName>
</protein>
<dbReference type="RefSeq" id="WP_030228344.1">
    <property type="nucleotide sequence ID" value="NZ_CP024985.1"/>
</dbReference>
<evidence type="ECO:0000313" key="1">
    <source>
        <dbReference type="EMBL" id="ATZ27282.1"/>
    </source>
</evidence>
<gene>
    <name evidence="1" type="ORF">SLAV_27455</name>
</gene>
<dbReference type="GeneID" id="49386499"/>
<reference evidence="1 2" key="1">
    <citation type="submission" date="2017-11" db="EMBL/GenBank/DDBJ databases">
        <title>Complete genome sequence of Streptomyces lavendulae subsp. lavendulae CCM 3239 (formerly 'Streptomyces aureofaciens CCM 3239'), the producer of the angucycline-type antibiotic auricin.</title>
        <authorList>
            <person name="Busche T."/>
            <person name="Novakova R."/>
            <person name="Al'Dilaimi A."/>
            <person name="Homerova D."/>
            <person name="Feckova L."/>
            <person name="Rezuchova B."/>
            <person name="Mingyar E."/>
            <person name="Csolleiova D."/>
            <person name="Bekeova C."/>
            <person name="Winkler A."/>
            <person name="Sevcikova B."/>
            <person name="Kalinowski J."/>
            <person name="Kormanec J."/>
            <person name="Ruckert C."/>
        </authorList>
    </citation>
    <scope>NUCLEOTIDE SEQUENCE [LARGE SCALE GENOMIC DNA]</scope>
    <source>
        <strain evidence="1 2">CCM 3239</strain>
    </source>
</reference>